<dbReference type="SUPFAM" id="SSF53474">
    <property type="entry name" value="alpha/beta-Hydrolases"/>
    <property type="match status" value="1"/>
</dbReference>
<sequence length="230" mass="25636">MLATQLVFLHGFGEDERVWADFLPFHTWPFPTICPAYAEWTDCATLADYARKIVAQLPSEANFILVGHSMGGYIALEIASQFPDRVKQVVMLHSTFVADTEEKKINRDRTADLLEKKGTAFFIGPFLPNLFATVSQELIATLAERYRNLPAAGLIAATKAMRDHSDFTTFVQTTDIPFLFIMGEQDALISPESITRFVKKSVVILPNVGHQGTYEAPKAVAEAINQFVHV</sequence>
<proteinExistence type="predicted"/>
<dbReference type="Gene3D" id="3.40.50.1820">
    <property type="entry name" value="alpha/beta hydrolase"/>
    <property type="match status" value="1"/>
</dbReference>
<keyword evidence="2" id="KW-0378">Hydrolase</keyword>
<name>A0ABW6D5R1_9BACT</name>
<organism evidence="2 3">
    <name type="scientific">Aquirufa originis</name>
    <dbReference type="NCBI Taxonomy" id="3096514"/>
    <lineage>
        <taxon>Bacteria</taxon>
        <taxon>Pseudomonadati</taxon>
        <taxon>Bacteroidota</taxon>
        <taxon>Cytophagia</taxon>
        <taxon>Cytophagales</taxon>
        <taxon>Flectobacillaceae</taxon>
        <taxon>Aquirufa</taxon>
    </lineage>
</organism>
<reference evidence="2 3" key="1">
    <citation type="submission" date="2024-03" db="EMBL/GenBank/DDBJ databases">
        <title>Aquirufa genome sequencing.</title>
        <authorList>
            <person name="Pitt A."/>
            <person name="Hahn M.W."/>
        </authorList>
    </citation>
    <scope>NUCLEOTIDE SEQUENCE [LARGE SCALE GENOMIC DNA]</scope>
    <source>
        <strain evidence="2 3">KTFRIE-69F</strain>
    </source>
</reference>
<evidence type="ECO:0000259" key="1">
    <source>
        <dbReference type="Pfam" id="PF12697"/>
    </source>
</evidence>
<feature type="domain" description="AB hydrolase-1" evidence="1">
    <location>
        <begin position="6"/>
        <end position="223"/>
    </location>
</feature>
<dbReference type="PANTHER" id="PTHR43798">
    <property type="entry name" value="MONOACYLGLYCEROL LIPASE"/>
    <property type="match status" value="1"/>
</dbReference>
<dbReference type="InterPro" id="IPR029058">
    <property type="entry name" value="AB_hydrolase_fold"/>
</dbReference>
<dbReference type="InterPro" id="IPR050266">
    <property type="entry name" value="AB_hydrolase_sf"/>
</dbReference>
<dbReference type="Pfam" id="PF12697">
    <property type="entry name" value="Abhydrolase_6"/>
    <property type="match status" value="1"/>
</dbReference>
<evidence type="ECO:0000313" key="3">
    <source>
        <dbReference type="Proteomes" id="UP001598112"/>
    </source>
</evidence>
<accession>A0ABW6D5R1</accession>
<protein>
    <submittedName>
        <fullName evidence="2">Alpha/beta hydrolase</fullName>
    </submittedName>
</protein>
<evidence type="ECO:0000313" key="2">
    <source>
        <dbReference type="EMBL" id="MFD3292352.1"/>
    </source>
</evidence>
<dbReference type="Proteomes" id="UP001598112">
    <property type="component" value="Unassembled WGS sequence"/>
</dbReference>
<gene>
    <name evidence="2" type="ORF">SKC35_01505</name>
</gene>
<dbReference type="RefSeq" id="WP_377977737.1">
    <property type="nucleotide sequence ID" value="NZ_JBBKXY010000001.1"/>
</dbReference>
<dbReference type="InterPro" id="IPR000073">
    <property type="entry name" value="AB_hydrolase_1"/>
</dbReference>
<dbReference type="GO" id="GO:0016787">
    <property type="term" value="F:hydrolase activity"/>
    <property type="evidence" value="ECO:0007669"/>
    <property type="project" value="UniProtKB-KW"/>
</dbReference>
<comment type="caution">
    <text evidence="2">The sequence shown here is derived from an EMBL/GenBank/DDBJ whole genome shotgun (WGS) entry which is preliminary data.</text>
</comment>
<keyword evidence="3" id="KW-1185">Reference proteome</keyword>
<dbReference type="EMBL" id="JBBKXY010000001">
    <property type="protein sequence ID" value="MFD3292352.1"/>
    <property type="molecule type" value="Genomic_DNA"/>
</dbReference>
<dbReference type="PRINTS" id="PR00111">
    <property type="entry name" value="ABHYDROLASE"/>
</dbReference>